<evidence type="ECO:0000313" key="3">
    <source>
        <dbReference type="Proteomes" id="UP000050794"/>
    </source>
</evidence>
<evidence type="ECO:0000313" key="2">
    <source>
        <dbReference type="EMBL" id="VDM49184.1"/>
    </source>
</evidence>
<accession>A0A183VAU3</accession>
<gene>
    <name evidence="2" type="ORF">TCNE_LOCUS17863</name>
</gene>
<feature type="transmembrane region" description="Helical" evidence="1">
    <location>
        <begin position="25"/>
        <end position="45"/>
    </location>
</feature>
<proteinExistence type="predicted"/>
<keyword evidence="1" id="KW-1133">Transmembrane helix</keyword>
<dbReference type="Proteomes" id="UP000050794">
    <property type="component" value="Unassembled WGS sequence"/>
</dbReference>
<evidence type="ECO:0000313" key="4">
    <source>
        <dbReference type="WBParaSite" id="TCNE_0001786401-mRNA-1"/>
    </source>
</evidence>
<protein>
    <submittedName>
        <fullName evidence="4">Aminotran_1_2 domain-containing protein</fullName>
    </submittedName>
</protein>
<dbReference type="AlphaFoldDB" id="A0A183VAU3"/>
<organism evidence="3 4">
    <name type="scientific">Toxocara canis</name>
    <name type="common">Canine roundworm</name>
    <dbReference type="NCBI Taxonomy" id="6265"/>
    <lineage>
        <taxon>Eukaryota</taxon>
        <taxon>Metazoa</taxon>
        <taxon>Ecdysozoa</taxon>
        <taxon>Nematoda</taxon>
        <taxon>Chromadorea</taxon>
        <taxon>Rhabditida</taxon>
        <taxon>Spirurina</taxon>
        <taxon>Ascaridomorpha</taxon>
        <taxon>Ascaridoidea</taxon>
        <taxon>Toxocaridae</taxon>
        <taxon>Toxocara</taxon>
    </lineage>
</organism>
<keyword evidence="3" id="KW-1185">Reference proteome</keyword>
<dbReference type="EMBL" id="UYWY01024879">
    <property type="protein sequence ID" value="VDM49184.1"/>
    <property type="molecule type" value="Genomic_DNA"/>
</dbReference>
<dbReference type="WBParaSite" id="TCNE_0001786401-mRNA-1">
    <property type="protein sequence ID" value="TCNE_0001786401-mRNA-1"/>
    <property type="gene ID" value="TCNE_0001786401"/>
</dbReference>
<sequence>MGGKQQAVGWWRSAYEEDVWGEPPWYIVVLIRFNYLVMVTMAIIAEWLRSYHLIRCPGAEEREVQKSFVPLDDPFVTLYVNNLYRMGSDVVNRPLAGPPDAIMKIRERATHDFGWSYQFTGAVQEAINMGSYNYLGFSGSASGCAEIVVDMMRTNGIGLCGTRHEFGISSVSE</sequence>
<keyword evidence="1" id="KW-0812">Transmembrane</keyword>
<evidence type="ECO:0000256" key="1">
    <source>
        <dbReference type="SAM" id="Phobius"/>
    </source>
</evidence>
<name>A0A183VAU3_TOXCA</name>
<reference evidence="4" key="1">
    <citation type="submission" date="2016-06" db="UniProtKB">
        <authorList>
            <consortium name="WormBaseParasite"/>
        </authorList>
    </citation>
    <scope>IDENTIFICATION</scope>
</reference>
<reference evidence="2 3" key="2">
    <citation type="submission" date="2018-11" db="EMBL/GenBank/DDBJ databases">
        <authorList>
            <consortium name="Pathogen Informatics"/>
        </authorList>
    </citation>
    <scope>NUCLEOTIDE SEQUENCE [LARGE SCALE GENOMIC DNA]</scope>
</reference>
<keyword evidence="1" id="KW-0472">Membrane</keyword>